<dbReference type="RefSeq" id="WP_169683358.1">
    <property type="nucleotide sequence ID" value="NZ_JABBNU010000010.1"/>
</dbReference>
<evidence type="ECO:0008006" key="3">
    <source>
        <dbReference type="Google" id="ProtNLM"/>
    </source>
</evidence>
<accession>A0A848J5U8</accession>
<organism evidence="1 2">
    <name type="scientific">Marinigracilibium pacificum</name>
    <dbReference type="NCBI Taxonomy" id="2729599"/>
    <lineage>
        <taxon>Bacteria</taxon>
        <taxon>Pseudomonadati</taxon>
        <taxon>Bacteroidota</taxon>
        <taxon>Cytophagia</taxon>
        <taxon>Cytophagales</taxon>
        <taxon>Flammeovirgaceae</taxon>
        <taxon>Marinigracilibium</taxon>
    </lineage>
</organism>
<reference evidence="1 2" key="1">
    <citation type="submission" date="2020-04" db="EMBL/GenBank/DDBJ databases">
        <title>Flammeovirgaceae bacterium KN852 isolated from deep sea.</title>
        <authorList>
            <person name="Zhang D.-C."/>
        </authorList>
    </citation>
    <scope>NUCLEOTIDE SEQUENCE [LARGE SCALE GENOMIC DNA]</scope>
    <source>
        <strain evidence="1 2">KN852</strain>
    </source>
</reference>
<dbReference type="SUPFAM" id="SSF88723">
    <property type="entry name" value="PIN domain-like"/>
    <property type="match status" value="1"/>
</dbReference>
<proteinExistence type="predicted"/>
<keyword evidence="2" id="KW-1185">Reference proteome</keyword>
<name>A0A848J5U8_9BACT</name>
<evidence type="ECO:0000313" key="1">
    <source>
        <dbReference type="EMBL" id="NMM49844.1"/>
    </source>
</evidence>
<evidence type="ECO:0000313" key="2">
    <source>
        <dbReference type="Proteomes" id="UP000559010"/>
    </source>
</evidence>
<protein>
    <recommendedName>
        <fullName evidence="3">Nucleic acid-binding protein</fullName>
    </recommendedName>
</protein>
<sequence length="175" mass="20409">MESKNRIILIDTDVISHFILGGAILTLPKIFPHYKIKMVDKVYDELSRFKRKKQEVDNLIKFKLIEVMDFPEDEEIMMEYFYIKKSLFKGDGEAASLAIVRHSKDILASSNLKDIAHYCKMHSIDYLTTMDFLCEALKKNIMTENECDNFIQRVKSSGSKLPVNYMSEYSCKDKL</sequence>
<dbReference type="AlphaFoldDB" id="A0A848J5U8"/>
<gene>
    <name evidence="1" type="ORF">HH304_15660</name>
</gene>
<dbReference type="Proteomes" id="UP000559010">
    <property type="component" value="Unassembled WGS sequence"/>
</dbReference>
<dbReference type="EMBL" id="JABBNU010000010">
    <property type="protein sequence ID" value="NMM49844.1"/>
    <property type="molecule type" value="Genomic_DNA"/>
</dbReference>
<comment type="caution">
    <text evidence="1">The sequence shown here is derived from an EMBL/GenBank/DDBJ whole genome shotgun (WGS) entry which is preliminary data.</text>
</comment>
<dbReference type="InterPro" id="IPR029060">
    <property type="entry name" value="PIN-like_dom_sf"/>
</dbReference>